<dbReference type="InterPro" id="IPR036465">
    <property type="entry name" value="vWFA_dom_sf"/>
</dbReference>
<keyword evidence="1" id="KW-1133">Transmembrane helix</keyword>
<dbReference type="EMBL" id="WBOT01000001">
    <property type="protein sequence ID" value="KAB2335391.1"/>
    <property type="molecule type" value="Genomic_DNA"/>
</dbReference>
<organism evidence="3 4">
    <name type="scientific">Bacillus mesophilum</name>
    <dbReference type="NCBI Taxonomy" id="1071718"/>
    <lineage>
        <taxon>Bacteria</taxon>
        <taxon>Bacillati</taxon>
        <taxon>Bacillota</taxon>
        <taxon>Bacilli</taxon>
        <taxon>Bacillales</taxon>
        <taxon>Bacillaceae</taxon>
        <taxon>Bacillus</taxon>
    </lineage>
</organism>
<reference evidence="3 4" key="1">
    <citation type="journal article" date="2014" name="Arch. Microbiol.">
        <title>Bacillus mesophilum sp. nov., strain IITR-54T, a novel 4-chlorobiphenyl dechlorinating bacterium.</title>
        <authorList>
            <person name="Manickam N."/>
            <person name="Singh N.K."/>
            <person name="Bajaj A."/>
            <person name="Kumar R.M."/>
            <person name="Kaur G."/>
            <person name="Kaur N."/>
            <person name="Bala M."/>
            <person name="Kumar A."/>
            <person name="Mayilraj S."/>
        </authorList>
    </citation>
    <scope>NUCLEOTIDE SEQUENCE [LARGE SCALE GENOMIC DNA]</scope>
    <source>
        <strain evidence="3 4">IITR-54</strain>
    </source>
</reference>
<dbReference type="AlphaFoldDB" id="A0A7V7UWX0"/>
<dbReference type="Pfam" id="PF07584">
    <property type="entry name" value="BatA"/>
    <property type="match status" value="1"/>
</dbReference>
<feature type="transmembrane region" description="Helical" evidence="1">
    <location>
        <begin position="563"/>
        <end position="582"/>
    </location>
</feature>
<evidence type="ECO:0000259" key="2">
    <source>
        <dbReference type="PROSITE" id="PS50234"/>
    </source>
</evidence>
<dbReference type="SUPFAM" id="SSF53300">
    <property type="entry name" value="vWA-like"/>
    <property type="match status" value="1"/>
</dbReference>
<feature type="transmembrane region" description="Helical" evidence="1">
    <location>
        <begin position="6"/>
        <end position="24"/>
    </location>
</feature>
<dbReference type="Proteomes" id="UP000441354">
    <property type="component" value="Unassembled WGS sequence"/>
</dbReference>
<sequence length="588" mass="66252">MQFISPLYFSLILFLGAVILFYFFRKQYTEKSVSSNMLWQQTLNEWQASPFLKKMQQNLLFWLQILALLLLMLALSGPVFKQNAVVGDDVIFVIDSSASMSADFQEKDRFTAAKNEMLQIIDILNGQNVTIIQAGQQPQILLNKESNKSHAEQVVTSLELTYDHESMNEALRLANSLAGEGSAIHIFSDNVEEELAADELPNRYVQVHNIGENDVNLSLISFGVTYTEGRTSGVAVIENQSDEKQNAEFAILGEEQQLFQQSVEIEAGEREIIQVGELKELPLYEGVISTKDAYSADNQLTAVLSSGSPQVYSLGETSSFAVRGFETIGAEVIQAAVGEWDQDNRQGIILAEGDTLEELPNLPAIYFHSSTEKLELNEAITIQEDQLLQFVDHDSLYIGQASKPLEGNWETIMQSGNHPLIQKGSHNGQPIIIVNFSLSDSDWPLHPGFPIFLFNAYEWLSQETDFLGYYQPGEEKWLNVSNAMQSIDIFNIEDENLYSLNLENESFRAPVQPGSYQAVSQDHIYHFAVALDEREKQITSGQSFTLNERTLEAKQASSVNESLWFWLALIALVFIAIEWEVYRRGHRV</sequence>
<dbReference type="Pfam" id="PF13519">
    <property type="entry name" value="VWA_2"/>
    <property type="match status" value="1"/>
</dbReference>
<dbReference type="InterPro" id="IPR002035">
    <property type="entry name" value="VWF_A"/>
</dbReference>
<comment type="caution">
    <text evidence="3">The sequence shown here is derived from an EMBL/GenBank/DDBJ whole genome shotgun (WGS) entry which is preliminary data.</text>
</comment>
<dbReference type="PROSITE" id="PS50234">
    <property type="entry name" value="VWFA"/>
    <property type="match status" value="1"/>
</dbReference>
<evidence type="ECO:0000256" key="1">
    <source>
        <dbReference type="SAM" id="Phobius"/>
    </source>
</evidence>
<dbReference type="PANTHER" id="PTHR37464">
    <property type="entry name" value="BLL2463 PROTEIN"/>
    <property type="match status" value="1"/>
</dbReference>
<keyword evidence="1" id="KW-0812">Transmembrane</keyword>
<keyword evidence="1" id="KW-0472">Membrane</keyword>
<accession>A0A7V7UWX0</accession>
<name>A0A7V7UWX0_9BACI</name>
<gene>
    <name evidence="3" type="ORF">F7732_02120</name>
</gene>
<dbReference type="Gene3D" id="3.40.50.410">
    <property type="entry name" value="von Willebrand factor, type A domain"/>
    <property type="match status" value="1"/>
</dbReference>
<feature type="domain" description="VWFA" evidence="2">
    <location>
        <begin position="89"/>
        <end position="287"/>
    </location>
</feature>
<dbReference type="RefSeq" id="WP_151572042.1">
    <property type="nucleotide sequence ID" value="NZ_WBOT01000001.1"/>
</dbReference>
<proteinExistence type="predicted"/>
<dbReference type="PANTHER" id="PTHR37464:SF1">
    <property type="entry name" value="BLL2463 PROTEIN"/>
    <property type="match status" value="1"/>
</dbReference>
<evidence type="ECO:0000313" key="4">
    <source>
        <dbReference type="Proteomes" id="UP000441354"/>
    </source>
</evidence>
<protein>
    <submittedName>
        <fullName evidence="3">VWA domain-containing protein</fullName>
    </submittedName>
</protein>
<dbReference type="InterPro" id="IPR024163">
    <property type="entry name" value="Aerotolerance_reg_N"/>
</dbReference>
<dbReference type="OrthoDB" id="9780136at2"/>
<keyword evidence="4" id="KW-1185">Reference proteome</keyword>
<feature type="transmembrane region" description="Helical" evidence="1">
    <location>
        <begin position="59"/>
        <end position="80"/>
    </location>
</feature>
<evidence type="ECO:0000313" key="3">
    <source>
        <dbReference type="EMBL" id="KAB2335391.1"/>
    </source>
</evidence>